<dbReference type="KEGG" id="trz:GWP43_04695"/>
<dbReference type="Proteomes" id="UP000464374">
    <property type="component" value="Chromosome"/>
</dbReference>
<proteinExistence type="predicted"/>
<accession>A0A6P1Y0T2</accession>
<name>A0A6P1Y0T2_9SPIR</name>
<organism evidence="1 2">
    <name type="scientific">Treponema vincentii</name>
    <dbReference type="NCBI Taxonomy" id="69710"/>
    <lineage>
        <taxon>Bacteria</taxon>
        <taxon>Pseudomonadati</taxon>
        <taxon>Spirochaetota</taxon>
        <taxon>Spirochaetia</taxon>
        <taxon>Spirochaetales</taxon>
        <taxon>Treponemataceae</taxon>
        <taxon>Treponema</taxon>
    </lineage>
</organism>
<evidence type="ECO:0000313" key="2">
    <source>
        <dbReference type="Proteomes" id="UP000464374"/>
    </source>
</evidence>
<reference evidence="1 2" key="1">
    <citation type="submission" date="2020-01" db="EMBL/GenBank/DDBJ databases">
        <title>Complete genome sequence of a human oral phylogroup 1 Treponema sp. strain ATCC 700766, originally isolated from periodontitis dental plaque.</title>
        <authorList>
            <person name="Chan Y."/>
            <person name="Huo Y.-B."/>
            <person name="Yu X.-L."/>
            <person name="Zeng H."/>
            <person name="Leung W.-K."/>
            <person name="Watt R.M."/>
        </authorList>
    </citation>
    <scope>NUCLEOTIDE SEQUENCE [LARGE SCALE GENOMIC DNA]</scope>
    <source>
        <strain evidence="1 2">OMZ 804</strain>
    </source>
</reference>
<sequence length="89" mass="10491">MIKTETRMMPIEEQIYYCDSCGDKIGSSADLKIKRCQELKTTYRYRDFLGDTWGERDMSYYLCCCCFDALQKHLVKKPNSKKGLKDILK</sequence>
<gene>
    <name evidence="1" type="ORF">GWP43_04695</name>
</gene>
<dbReference type="EMBL" id="CP048020">
    <property type="protein sequence ID" value="QHX42860.1"/>
    <property type="molecule type" value="Genomic_DNA"/>
</dbReference>
<dbReference type="AlphaFoldDB" id="A0A6P1Y0T2"/>
<evidence type="ECO:0000313" key="1">
    <source>
        <dbReference type="EMBL" id="QHX42860.1"/>
    </source>
</evidence>
<dbReference type="RefSeq" id="WP_162663085.1">
    <property type="nucleotide sequence ID" value="NZ_CP048020.1"/>
</dbReference>
<protein>
    <submittedName>
        <fullName evidence="1">Uncharacterized protein</fullName>
    </submittedName>
</protein>